<name>C5C791_MICLC</name>
<dbReference type="EMBL" id="CP001628">
    <property type="protein sequence ID" value="ACS31579.1"/>
    <property type="molecule type" value="Genomic_DNA"/>
</dbReference>
<dbReference type="AlphaFoldDB" id="C5C791"/>
<protein>
    <submittedName>
        <fullName evidence="2">Uncharacterized protein</fullName>
    </submittedName>
</protein>
<feature type="region of interest" description="Disordered" evidence="1">
    <location>
        <begin position="80"/>
        <end position="107"/>
    </location>
</feature>
<sequence length="123" mass="12326">MALPEAGAGVLGAVVPEAGPPADGVVVSDVLDGDGVVSEDAAGEGVVPDAVAGPPPPEQPASVRARVRAAVVAGRAWRAERREGGEGVKADLRRSGEPVLPDAGPTGRRAVREGRLCIAWVPV</sequence>
<feature type="compositionally biased region" description="Basic and acidic residues" evidence="1">
    <location>
        <begin position="80"/>
        <end position="96"/>
    </location>
</feature>
<dbReference type="HOGENOM" id="CLU_2012656_0_0_11"/>
<dbReference type="KEGG" id="mlu:Mlut_21110"/>
<evidence type="ECO:0000256" key="1">
    <source>
        <dbReference type="SAM" id="MobiDB-lite"/>
    </source>
</evidence>
<evidence type="ECO:0000313" key="3">
    <source>
        <dbReference type="Proteomes" id="UP000000738"/>
    </source>
</evidence>
<dbReference type="Proteomes" id="UP000000738">
    <property type="component" value="Chromosome"/>
</dbReference>
<accession>C5C791</accession>
<gene>
    <name evidence="2" type="ordered locus">Mlut_21110</name>
</gene>
<keyword evidence="3" id="KW-1185">Reference proteome</keyword>
<feature type="region of interest" description="Disordered" evidence="1">
    <location>
        <begin position="45"/>
        <end position="65"/>
    </location>
</feature>
<reference evidence="3" key="1">
    <citation type="journal article" date="2010" name="J. Bacteriol.">
        <title>Genome sequence of the Fleming strain of Micrococcus luteus, a simple free-living actinobacterium.</title>
        <authorList>
            <person name="Young M."/>
            <person name="Artsatbanov V."/>
            <person name="Beller H.R."/>
            <person name="Chandra G."/>
            <person name="Chater K.F."/>
            <person name="Dover L.G."/>
            <person name="Goh E.B."/>
            <person name="Kahan T."/>
            <person name="Kaprelyants A.S."/>
            <person name="Kyrpides N."/>
            <person name="Lapidus A."/>
            <person name="Lowry S.R."/>
            <person name="Lykidis A."/>
            <person name="Mahillon J."/>
            <person name="Markowitz V."/>
            <person name="Mavromatis K."/>
            <person name="Mukamolova G.V."/>
            <person name="Oren A."/>
            <person name="Rokem J.S."/>
            <person name="Smith M.C."/>
            <person name="Young D.I."/>
            <person name="Greenblatt C.L."/>
        </authorList>
    </citation>
    <scope>NUCLEOTIDE SEQUENCE [LARGE SCALE GENOMIC DNA]</scope>
    <source>
        <strain evidence="3">ATCC 4698 / DSM 20030 / JCM 1464 / NBRC 3333 / NCIMB 9278 / NCTC 2665 / VKM Ac-2230</strain>
    </source>
</reference>
<proteinExistence type="predicted"/>
<dbReference type="EnsemblBacteria" id="ACS31579">
    <property type="protein sequence ID" value="ACS31579"/>
    <property type="gene ID" value="Mlut_21110"/>
</dbReference>
<evidence type="ECO:0000313" key="2">
    <source>
        <dbReference type="EMBL" id="ACS31579.1"/>
    </source>
</evidence>
<organism evidence="2 3">
    <name type="scientific">Micrococcus luteus (strain ATCC 4698 / DSM 20030 / JCM 1464 / CCM 169 / CCUG 5858 / IAM 1056 / NBRC 3333 / NCIMB 9278 / NCTC 2665 / VKM Ac-2230)</name>
    <name type="common">Micrococcus lysodeikticus</name>
    <dbReference type="NCBI Taxonomy" id="465515"/>
    <lineage>
        <taxon>Bacteria</taxon>
        <taxon>Bacillati</taxon>
        <taxon>Actinomycetota</taxon>
        <taxon>Actinomycetes</taxon>
        <taxon>Micrococcales</taxon>
        <taxon>Micrococcaceae</taxon>
        <taxon>Micrococcus</taxon>
    </lineage>
</organism>